<dbReference type="KEGG" id="aagg:ETAA8_67240"/>
<name>A0A517YMX1_9BACT</name>
<proteinExistence type="predicted"/>
<dbReference type="AlphaFoldDB" id="A0A517YMX1"/>
<accession>A0A517YMX1</accession>
<organism evidence="1 2">
    <name type="scientific">Anatilimnocola aggregata</name>
    <dbReference type="NCBI Taxonomy" id="2528021"/>
    <lineage>
        <taxon>Bacteria</taxon>
        <taxon>Pseudomonadati</taxon>
        <taxon>Planctomycetota</taxon>
        <taxon>Planctomycetia</taxon>
        <taxon>Pirellulales</taxon>
        <taxon>Pirellulaceae</taxon>
        <taxon>Anatilimnocola</taxon>
    </lineage>
</organism>
<protein>
    <submittedName>
        <fullName evidence="1">Uncharacterized protein</fullName>
    </submittedName>
</protein>
<sequence>MNADIWNVLHDGPIVSLTGSIPGDVRFAVAIGYLRKRFPDPGECILLTLHGCTALSYLVWETNEVLTDLVAIAAAEPEILSADEPTTVVCNGGTLQVQASGFSLALDSGRAITIDDLFAVAAAYWTEFENRSQRRRAE</sequence>
<dbReference type="RefSeq" id="WP_145098910.1">
    <property type="nucleotide sequence ID" value="NZ_CP036274.1"/>
</dbReference>
<evidence type="ECO:0000313" key="2">
    <source>
        <dbReference type="Proteomes" id="UP000315017"/>
    </source>
</evidence>
<evidence type="ECO:0000313" key="1">
    <source>
        <dbReference type="EMBL" id="QDU31565.1"/>
    </source>
</evidence>
<keyword evidence="2" id="KW-1185">Reference proteome</keyword>
<dbReference type="Proteomes" id="UP000315017">
    <property type="component" value="Chromosome"/>
</dbReference>
<dbReference type="OrthoDB" id="8777357at2"/>
<reference evidence="1 2" key="1">
    <citation type="submission" date="2019-02" db="EMBL/GenBank/DDBJ databases">
        <title>Deep-cultivation of Planctomycetes and their phenomic and genomic characterization uncovers novel biology.</title>
        <authorList>
            <person name="Wiegand S."/>
            <person name="Jogler M."/>
            <person name="Boedeker C."/>
            <person name="Pinto D."/>
            <person name="Vollmers J."/>
            <person name="Rivas-Marin E."/>
            <person name="Kohn T."/>
            <person name="Peeters S.H."/>
            <person name="Heuer A."/>
            <person name="Rast P."/>
            <person name="Oberbeckmann S."/>
            <person name="Bunk B."/>
            <person name="Jeske O."/>
            <person name="Meyerdierks A."/>
            <person name="Storesund J.E."/>
            <person name="Kallscheuer N."/>
            <person name="Luecker S."/>
            <person name="Lage O.M."/>
            <person name="Pohl T."/>
            <person name="Merkel B.J."/>
            <person name="Hornburger P."/>
            <person name="Mueller R.-W."/>
            <person name="Bruemmer F."/>
            <person name="Labrenz M."/>
            <person name="Spormann A.M."/>
            <person name="Op den Camp H."/>
            <person name="Overmann J."/>
            <person name="Amann R."/>
            <person name="Jetten M.S.M."/>
            <person name="Mascher T."/>
            <person name="Medema M.H."/>
            <person name="Devos D.P."/>
            <person name="Kaster A.-K."/>
            <person name="Ovreas L."/>
            <person name="Rohde M."/>
            <person name="Galperin M.Y."/>
            <person name="Jogler C."/>
        </authorList>
    </citation>
    <scope>NUCLEOTIDE SEQUENCE [LARGE SCALE GENOMIC DNA]</scope>
    <source>
        <strain evidence="1 2">ETA_A8</strain>
    </source>
</reference>
<dbReference type="EMBL" id="CP036274">
    <property type="protein sequence ID" value="QDU31565.1"/>
    <property type="molecule type" value="Genomic_DNA"/>
</dbReference>
<gene>
    <name evidence="1" type="ORF">ETAA8_67240</name>
</gene>